<name>A0A2N5W1T3_9BASI</name>
<protein>
    <submittedName>
        <fullName evidence="2">Uncharacterized protein</fullName>
    </submittedName>
</protein>
<feature type="region of interest" description="Disordered" evidence="1">
    <location>
        <begin position="21"/>
        <end position="47"/>
    </location>
</feature>
<sequence length="345" mass="37770">MTAMNLALSLDCSFLDLSNDDPAYDSPTSSQEDEPLDSKVLPIPPRQKIKRHRRRQSVFHNELSSRPYSLSSSCSGRSRHRSCESGSLLNLSDIYLPLENCDHWSMSGSVNYVVQRPIASSSSSYPSSLRTIYDQCENSSESYAVLQTTSLTHGSPSREPEKAAAGKMHPSNFTTSASIELPRNSKKHAPHHYPSKSDRNAIFPPLENDTLLPAANHLDHMMGEAARMPKLKRTDSGINGSCSIKLVSSFALPEKSSSLQVESAENLNSAANFEIVISSGPLANIDPNQPLPTTLPLKLKSSGTKDKQPGSKTDFLSQKNVAWVSNLSDGKENRVDGFHVISEDE</sequence>
<gene>
    <name evidence="2" type="ORF">PCANC_01995</name>
</gene>
<evidence type="ECO:0000313" key="3">
    <source>
        <dbReference type="Proteomes" id="UP000235388"/>
    </source>
</evidence>
<comment type="caution">
    <text evidence="2">The sequence shown here is derived from an EMBL/GenBank/DDBJ whole genome shotgun (WGS) entry which is preliminary data.</text>
</comment>
<keyword evidence="3" id="KW-1185">Reference proteome</keyword>
<accession>A0A2N5W1T3</accession>
<reference evidence="2 3" key="1">
    <citation type="submission" date="2017-11" db="EMBL/GenBank/DDBJ databases">
        <title>De novo assembly and phasing of dikaryotic genomes from two isolates of Puccinia coronata f. sp. avenae, the causal agent of oat crown rust.</title>
        <authorList>
            <person name="Miller M.E."/>
            <person name="Zhang Y."/>
            <person name="Omidvar V."/>
            <person name="Sperschneider J."/>
            <person name="Schwessinger B."/>
            <person name="Raley C."/>
            <person name="Palmer J.M."/>
            <person name="Garnica D."/>
            <person name="Upadhyaya N."/>
            <person name="Rathjen J."/>
            <person name="Taylor J.M."/>
            <person name="Park R.F."/>
            <person name="Dodds P.N."/>
            <person name="Hirsch C.D."/>
            <person name="Kianian S.F."/>
            <person name="Figueroa M."/>
        </authorList>
    </citation>
    <scope>NUCLEOTIDE SEQUENCE [LARGE SCALE GENOMIC DNA]</scope>
    <source>
        <strain evidence="2">12NC29</strain>
    </source>
</reference>
<dbReference type="EMBL" id="PGCJ01000023">
    <property type="protein sequence ID" value="PLW56175.1"/>
    <property type="molecule type" value="Genomic_DNA"/>
</dbReference>
<dbReference type="AlphaFoldDB" id="A0A2N5W1T3"/>
<dbReference type="OrthoDB" id="2502148at2759"/>
<evidence type="ECO:0000256" key="1">
    <source>
        <dbReference type="SAM" id="MobiDB-lite"/>
    </source>
</evidence>
<evidence type="ECO:0000313" key="2">
    <source>
        <dbReference type="EMBL" id="PLW56175.1"/>
    </source>
</evidence>
<organism evidence="2 3">
    <name type="scientific">Puccinia coronata f. sp. avenae</name>
    <dbReference type="NCBI Taxonomy" id="200324"/>
    <lineage>
        <taxon>Eukaryota</taxon>
        <taxon>Fungi</taxon>
        <taxon>Dikarya</taxon>
        <taxon>Basidiomycota</taxon>
        <taxon>Pucciniomycotina</taxon>
        <taxon>Pucciniomycetes</taxon>
        <taxon>Pucciniales</taxon>
        <taxon>Pucciniaceae</taxon>
        <taxon>Puccinia</taxon>
    </lineage>
</organism>
<proteinExistence type="predicted"/>
<feature type="region of interest" description="Disordered" evidence="1">
    <location>
        <begin position="149"/>
        <end position="175"/>
    </location>
</feature>
<dbReference type="Proteomes" id="UP000235388">
    <property type="component" value="Unassembled WGS sequence"/>
</dbReference>